<comment type="caution">
    <text evidence="3">The sequence shown here is derived from an EMBL/GenBank/DDBJ whole genome shotgun (WGS) entry which is preliminary data.</text>
</comment>
<dbReference type="PATRIC" id="fig|2746.7.peg.956"/>
<dbReference type="EMBL" id="MAJD01000001">
    <property type="protein sequence ID" value="OBX36587.1"/>
    <property type="molecule type" value="Genomic_DNA"/>
</dbReference>
<keyword evidence="2" id="KW-1133">Transmembrane helix</keyword>
<proteinExistence type="predicted"/>
<feature type="transmembrane region" description="Helical" evidence="2">
    <location>
        <begin position="115"/>
        <end position="133"/>
    </location>
</feature>
<keyword evidence="2" id="KW-0812">Transmembrane</keyword>
<gene>
    <name evidence="3" type="ORF">A8U91_00930</name>
</gene>
<feature type="compositionally biased region" description="Basic and acidic residues" evidence="1">
    <location>
        <begin position="80"/>
        <end position="93"/>
    </location>
</feature>
<protein>
    <submittedName>
        <fullName evidence="3">Uncharacterized protein</fullName>
    </submittedName>
</protein>
<name>A0A1B8P2W0_HALEL</name>
<evidence type="ECO:0000256" key="2">
    <source>
        <dbReference type="SAM" id="Phobius"/>
    </source>
</evidence>
<feature type="transmembrane region" description="Helical" evidence="2">
    <location>
        <begin position="160"/>
        <end position="180"/>
    </location>
</feature>
<feature type="transmembrane region" description="Helical" evidence="2">
    <location>
        <begin position="39"/>
        <end position="59"/>
    </location>
</feature>
<keyword evidence="2" id="KW-0472">Membrane</keyword>
<dbReference type="AlphaFoldDB" id="A0A1B8P2W0"/>
<accession>A0A1B8P2W0</accession>
<evidence type="ECO:0000313" key="3">
    <source>
        <dbReference type="EMBL" id="OBX36587.1"/>
    </source>
</evidence>
<dbReference type="Proteomes" id="UP000092504">
    <property type="component" value="Unassembled WGS sequence"/>
</dbReference>
<sequence length="183" mass="19812">MHFGIHHVDIHIGAAFWHHCPSIVTKDPPDGVFSGDGGLALSLCLLVGWSLWRVLRWLVRRLGASGKGRKTARAKRPVKSRAETRSMKKDETSARTTTSKARQATPRGPWRLTRALAPLASAWPLALVAGLLYGGTRLAEYGMGARPHTAPAAYHRLVEALGWGAIGLIGVAVVGLVASWRCR</sequence>
<organism evidence="3 4">
    <name type="scientific">Halomonas elongata</name>
    <dbReference type="NCBI Taxonomy" id="2746"/>
    <lineage>
        <taxon>Bacteria</taxon>
        <taxon>Pseudomonadati</taxon>
        <taxon>Pseudomonadota</taxon>
        <taxon>Gammaproteobacteria</taxon>
        <taxon>Oceanospirillales</taxon>
        <taxon>Halomonadaceae</taxon>
        <taxon>Halomonas</taxon>
    </lineage>
</organism>
<feature type="region of interest" description="Disordered" evidence="1">
    <location>
        <begin position="69"/>
        <end position="107"/>
    </location>
</feature>
<reference evidence="3 4" key="1">
    <citation type="submission" date="2016-06" db="EMBL/GenBank/DDBJ databases">
        <title>Genome sequence of halotolerant plant growth promoting strain of Halomonas elongata HEK1 isolated from salterns of Rann of Kutch, Gujarat, India.</title>
        <authorList>
            <person name="Gaba S."/>
            <person name="Singh R.N."/>
            <person name="Abrol S."/>
            <person name="Kaushik R."/>
            <person name="Saxena A.K."/>
        </authorList>
    </citation>
    <scope>NUCLEOTIDE SEQUENCE [LARGE SCALE GENOMIC DNA]</scope>
    <source>
        <strain evidence="3 4">HEK1</strain>
    </source>
</reference>
<evidence type="ECO:0000256" key="1">
    <source>
        <dbReference type="SAM" id="MobiDB-lite"/>
    </source>
</evidence>
<feature type="compositionally biased region" description="Basic residues" evidence="1">
    <location>
        <begin position="69"/>
        <end position="79"/>
    </location>
</feature>
<evidence type="ECO:0000313" key="4">
    <source>
        <dbReference type="Proteomes" id="UP000092504"/>
    </source>
</evidence>